<feature type="non-terminal residue" evidence="9">
    <location>
        <position position="501"/>
    </location>
</feature>
<organism evidence="9 10">
    <name type="scientific">Stegodyphus mimosarum</name>
    <name type="common">African social velvet spider</name>
    <dbReference type="NCBI Taxonomy" id="407821"/>
    <lineage>
        <taxon>Eukaryota</taxon>
        <taxon>Metazoa</taxon>
        <taxon>Ecdysozoa</taxon>
        <taxon>Arthropoda</taxon>
        <taxon>Chelicerata</taxon>
        <taxon>Arachnida</taxon>
        <taxon>Araneae</taxon>
        <taxon>Araneomorphae</taxon>
        <taxon>Entelegynae</taxon>
        <taxon>Eresoidea</taxon>
        <taxon>Eresidae</taxon>
        <taxon>Stegodyphus</taxon>
    </lineage>
</organism>
<comment type="subcellular location">
    <subcellularLocation>
        <location evidence="1">Sarcoplasmic reticulum lumen</location>
    </subcellularLocation>
</comment>
<feature type="signal peptide" evidence="7">
    <location>
        <begin position="1"/>
        <end position="16"/>
    </location>
</feature>
<dbReference type="AlphaFoldDB" id="A0A087U2B3"/>
<keyword evidence="3 6" id="KW-0106">Calcium</keyword>
<evidence type="ECO:0000256" key="2">
    <source>
        <dbReference type="ARBA" id="ARBA00010987"/>
    </source>
</evidence>
<dbReference type="InterPro" id="IPR001393">
    <property type="entry name" value="Calsequestrin"/>
</dbReference>
<proteinExistence type="inferred from homology"/>
<gene>
    <name evidence="9" type="ORF">X975_02211</name>
</gene>
<dbReference type="PANTHER" id="PTHR10033:SF0">
    <property type="entry name" value="CALSEQUESTRIN"/>
    <property type="match status" value="1"/>
</dbReference>
<keyword evidence="10" id="KW-1185">Reference proteome</keyword>
<dbReference type="Proteomes" id="UP000054359">
    <property type="component" value="Unassembled WGS sequence"/>
</dbReference>
<dbReference type="InterPro" id="IPR003599">
    <property type="entry name" value="Ig_sub"/>
</dbReference>
<protein>
    <recommendedName>
        <fullName evidence="6">Calsequestrin</fullName>
    </recommendedName>
</protein>
<dbReference type="Gene3D" id="2.60.40.10">
    <property type="entry name" value="Immunoglobulins"/>
    <property type="match status" value="1"/>
</dbReference>
<dbReference type="SUPFAM" id="SSF48726">
    <property type="entry name" value="Immunoglobulin"/>
    <property type="match status" value="1"/>
</dbReference>
<evidence type="ECO:0000256" key="3">
    <source>
        <dbReference type="ARBA" id="ARBA00022837"/>
    </source>
</evidence>
<dbReference type="GO" id="GO:0005509">
    <property type="term" value="F:calcium ion binding"/>
    <property type="evidence" value="ECO:0007669"/>
    <property type="project" value="InterPro"/>
</dbReference>
<evidence type="ECO:0000256" key="5">
    <source>
        <dbReference type="ARBA" id="ARBA00023179"/>
    </source>
</evidence>
<dbReference type="STRING" id="407821.A0A087U2B3"/>
<evidence type="ECO:0000256" key="6">
    <source>
        <dbReference type="RuleBase" id="RU000648"/>
    </source>
</evidence>
<evidence type="ECO:0000259" key="8">
    <source>
        <dbReference type="PROSITE" id="PS50835"/>
    </source>
</evidence>
<dbReference type="PROSITE" id="PS50835">
    <property type="entry name" value="IG_LIKE"/>
    <property type="match status" value="1"/>
</dbReference>
<evidence type="ECO:0000256" key="1">
    <source>
        <dbReference type="ARBA" id="ARBA00004564"/>
    </source>
</evidence>
<dbReference type="InterPro" id="IPR007110">
    <property type="entry name" value="Ig-like_dom"/>
</dbReference>
<comment type="similarity">
    <text evidence="2 6">Belongs to the calsequestrin family.</text>
</comment>
<dbReference type="Gene3D" id="3.40.30.10">
    <property type="entry name" value="Glutaredoxin"/>
    <property type="match status" value="3"/>
</dbReference>
<comment type="function">
    <text evidence="6">Calsequestrin is a high-capacity, moderate affinity, calcium-binding protein and thus acts as an internal calcium store in muscle.</text>
</comment>
<feature type="domain" description="Ig-like" evidence="8">
    <location>
        <begin position="388"/>
        <end position="478"/>
    </location>
</feature>
<dbReference type="OrthoDB" id="10039395at2759"/>
<evidence type="ECO:0000256" key="7">
    <source>
        <dbReference type="SAM" id="SignalP"/>
    </source>
</evidence>
<dbReference type="InterPro" id="IPR013783">
    <property type="entry name" value="Ig-like_fold"/>
</dbReference>
<sequence>MSRIVLLIFAVSAVQGAILPFLRTPRHDGVKRVCQLTADNFTNVVTAADTAVVIVKEPQAASKSVCPTELEIFEEVTAQVLRKRNSIVCETTSDVLSGKTSDASVQIQPGDVYIYKKGRGIPYYGKRSTRALLNHLFKVNGTQINVITGKIDKIAFDAVEEVKVVGFFMQGTPDYQAFEDVAARLSPSVRFYVTFDRLVAKHLKLSTVGQIHLLKPFNKIPVPCPQNPATVADIEAFIKANKGSLLSKINEQNLYDPSLIDPSKILILAVGEETSSLGGYFYRLVTKLVRNNTENAEFEKLNIIWIEPQIFPTIHLVMDDLETTLGIPNKLPAFGALNVTTLQSSWLNTSTLNCSGDKLSDAVNLEILQEFLNGVITNTLIPVRIGAQTFVQTPTSQTVVENSDVVLECVIENPVGDCLWLKDGRNIGYNLDRYPHYNWRGDHLTGDCSLVISSATLGRDNGEWICEITGDQDNPTLTSPPAKLLITAAPEPSPSENVKTE</sequence>
<evidence type="ECO:0000256" key="4">
    <source>
        <dbReference type="ARBA" id="ARBA00022951"/>
    </source>
</evidence>
<keyword evidence="7" id="KW-0732">Signal</keyword>
<name>A0A087U2B3_STEMI</name>
<reference evidence="9 10" key="1">
    <citation type="submission" date="2013-11" db="EMBL/GenBank/DDBJ databases">
        <title>Genome sequencing of Stegodyphus mimosarum.</title>
        <authorList>
            <person name="Bechsgaard J."/>
        </authorList>
    </citation>
    <scope>NUCLEOTIDE SEQUENCE [LARGE SCALE GENOMIC DNA]</scope>
</reference>
<dbReference type="GO" id="GO:0051279">
    <property type="term" value="P:regulation of release of sequestered calcium ion into cytosol"/>
    <property type="evidence" value="ECO:0007669"/>
    <property type="project" value="TreeGrafter"/>
</dbReference>
<dbReference type="InterPro" id="IPR036249">
    <property type="entry name" value="Thioredoxin-like_sf"/>
</dbReference>
<keyword evidence="5" id="KW-0514">Muscle protein</keyword>
<dbReference type="PANTHER" id="PTHR10033">
    <property type="entry name" value="CALSEQUESTRIN"/>
    <property type="match status" value="1"/>
</dbReference>
<dbReference type="OMA" id="WMEMDNE"/>
<dbReference type="SMART" id="SM00409">
    <property type="entry name" value="IG"/>
    <property type="match status" value="1"/>
</dbReference>
<keyword evidence="4" id="KW-0703">Sarcoplasmic reticulum</keyword>
<evidence type="ECO:0000313" key="9">
    <source>
        <dbReference type="EMBL" id="KFM71502.1"/>
    </source>
</evidence>
<dbReference type="InterPro" id="IPR036179">
    <property type="entry name" value="Ig-like_dom_sf"/>
</dbReference>
<dbReference type="EMBL" id="KK117828">
    <property type="protein sequence ID" value="KFM71502.1"/>
    <property type="molecule type" value="Genomic_DNA"/>
</dbReference>
<dbReference type="Pfam" id="PF01216">
    <property type="entry name" value="Calsequestrin"/>
    <property type="match status" value="1"/>
</dbReference>
<feature type="chain" id="PRO_5001830145" description="Calsequestrin" evidence="7">
    <location>
        <begin position="17"/>
        <end position="501"/>
    </location>
</feature>
<accession>A0A087U2B3</accession>
<dbReference type="SUPFAM" id="SSF52833">
    <property type="entry name" value="Thioredoxin-like"/>
    <property type="match status" value="2"/>
</dbReference>
<dbReference type="GO" id="GO:0033018">
    <property type="term" value="C:sarcoplasmic reticulum lumen"/>
    <property type="evidence" value="ECO:0007669"/>
    <property type="project" value="UniProtKB-SubCell"/>
</dbReference>
<dbReference type="PRINTS" id="PR00312">
    <property type="entry name" value="CALSEQUESTRN"/>
</dbReference>
<evidence type="ECO:0000313" key="10">
    <source>
        <dbReference type="Proteomes" id="UP000054359"/>
    </source>
</evidence>